<evidence type="ECO:0000313" key="5">
    <source>
        <dbReference type="Proteomes" id="UP000009325"/>
    </source>
</evidence>
<comment type="caution">
    <text evidence="4">The sequence shown here is derived from an EMBL/GenBank/DDBJ whole genome shotgun (WGS) entry which is preliminary data.</text>
</comment>
<evidence type="ECO:0000259" key="3">
    <source>
        <dbReference type="Pfam" id="PF10415"/>
    </source>
</evidence>
<dbReference type="OrthoDB" id="9802809at2"/>
<dbReference type="Pfam" id="PF10415">
    <property type="entry name" value="FumaraseC_C"/>
    <property type="match status" value="1"/>
</dbReference>
<accession>K0NN63</accession>
<dbReference type="InterPro" id="IPR051546">
    <property type="entry name" value="Aspartate_Ammonia-Lyase"/>
</dbReference>
<dbReference type="Gene3D" id="1.10.275.10">
    <property type="entry name" value="Fumarase/aspartase (N-terminal domain)"/>
    <property type="match status" value="1"/>
</dbReference>
<dbReference type="Proteomes" id="UP000009325">
    <property type="component" value="Unassembled WGS sequence"/>
</dbReference>
<dbReference type="GO" id="GO:0006531">
    <property type="term" value="P:aspartate metabolic process"/>
    <property type="evidence" value="ECO:0007669"/>
    <property type="project" value="TreeGrafter"/>
</dbReference>
<sequence>MAEKSRIEADSIGSLEVPTGAYYGVQAKRASRNFHITGLKMSPLFLSNLALIKKAAASVNGEIGLISQEQAKAIKTACDEVISGKFADDFIVDPVQGGAGTSANMNMNEVIANRANEILGGKLGKYDRVHPNDQVNMAQSTNDTIPTAGKMTTILLIEKLTKSLEKLEMALAEKGEDFKDVIKMGRTQLQDAVPMTLGDSFRGYASMVKRQIARLELAKKEMATINLGATAIGTGINASQYYEDHIAGELSKLFGRELVQADDLFDATENLDSFAEVSGALKACAISLSKMANDLRLLSSGPRCGFSEINLPAKQNGSSIMPGKINPVIPEVVSQAAFLVCGHDTTIAMAAEAGQLELNAFEPVVFYQLFESFTALTGAVDTLVANCITGITANKGRCKQLKESSVGIATVLCPYLGYQLSAKIAKTALREKRSVRDLVLEHKLMAPEKLDLLLG</sequence>
<proteinExistence type="predicted"/>
<protein>
    <submittedName>
        <fullName evidence="4">Fumarase</fullName>
    </submittedName>
</protein>
<evidence type="ECO:0000259" key="2">
    <source>
        <dbReference type="Pfam" id="PF00206"/>
    </source>
</evidence>
<dbReference type="GO" id="GO:0006099">
    <property type="term" value="P:tricarboxylic acid cycle"/>
    <property type="evidence" value="ECO:0007669"/>
    <property type="project" value="InterPro"/>
</dbReference>
<organism evidence="4 5">
    <name type="scientific">Lactobacillus equicursoris 66c</name>
    <dbReference type="NCBI Taxonomy" id="872326"/>
    <lineage>
        <taxon>Bacteria</taxon>
        <taxon>Bacillati</taxon>
        <taxon>Bacillota</taxon>
        <taxon>Bacilli</taxon>
        <taxon>Lactobacillales</taxon>
        <taxon>Lactobacillaceae</taxon>
        <taxon>Lactobacillus</taxon>
    </lineage>
</organism>
<dbReference type="Gene3D" id="1.10.40.30">
    <property type="entry name" value="Fumarase/aspartase (C-terminal domain)"/>
    <property type="match status" value="1"/>
</dbReference>
<evidence type="ECO:0000256" key="1">
    <source>
        <dbReference type="ARBA" id="ARBA00023239"/>
    </source>
</evidence>
<dbReference type="Pfam" id="PF00206">
    <property type="entry name" value="Lyase_1"/>
    <property type="match status" value="1"/>
</dbReference>
<dbReference type="InterPro" id="IPR022761">
    <property type="entry name" value="Fumarate_lyase_N"/>
</dbReference>
<dbReference type="FunFam" id="1.20.200.10:FF:000001">
    <property type="entry name" value="Fumarate hydratase, mitochondrial"/>
    <property type="match status" value="1"/>
</dbReference>
<dbReference type="FunFam" id="1.10.275.10:FF:000001">
    <property type="entry name" value="Fumarate hydratase, mitochondrial"/>
    <property type="match status" value="1"/>
</dbReference>
<gene>
    <name evidence="4" type="ORF">BN146_02380</name>
</gene>
<dbReference type="EMBL" id="CALZ01000039">
    <property type="protein sequence ID" value="CCK83119.1"/>
    <property type="molecule type" value="Genomic_DNA"/>
</dbReference>
<dbReference type="NCBIfam" id="NF008909">
    <property type="entry name" value="PRK12273.1"/>
    <property type="match status" value="1"/>
</dbReference>
<dbReference type="GO" id="GO:0008797">
    <property type="term" value="F:aspartate ammonia-lyase activity"/>
    <property type="evidence" value="ECO:0007669"/>
    <property type="project" value="TreeGrafter"/>
</dbReference>
<dbReference type="InterPro" id="IPR008948">
    <property type="entry name" value="L-Aspartase-like"/>
</dbReference>
<dbReference type="InterPro" id="IPR000362">
    <property type="entry name" value="Fumarate_lyase_fam"/>
</dbReference>
<dbReference type="CDD" id="cd01357">
    <property type="entry name" value="Aspartase"/>
    <property type="match status" value="1"/>
</dbReference>
<dbReference type="PROSITE" id="PS00163">
    <property type="entry name" value="FUMARATE_LYASES"/>
    <property type="match status" value="1"/>
</dbReference>
<name>K0NN63_9LACO</name>
<dbReference type="PANTHER" id="PTHR42696:SF2">
    <property type="entry name" value="ASPARTATE AMMONIA-LYASE"/>
    <property type="match status" value="1"/>
</dbReference>
<dbReference type="PANTHER" id="PTHR42696">
    <property type="entry name" value="ASPARTATE AMMONIA-LYASE"/>
    <property type="match status" value="1"/>
</dbReference>
<dbReference type="PRINTS" id="PR00149">
    <property type="entry name" value="FUMRATELYASE"/>
</dbReference>
<feature type="domain" description="Fumarate lyase N-terminal" evidence="2">
    <location>
        <begin position="13"/>
        <end position="342"/>
    </location>
</feature>
<dbReference type="RefSeq" id="WP_009557655.1">
    <property type="nucleotide sequence ID" value="NZ_CALZ01000039.1"/>
</dbReference>
<dbReference type="InterPro" id="IPR018951">
    <property type="entry name" value="Fumarase_C_C"/>
</dbReference>
<dbReference type="AlphaFoldDB" id="K0NN63"/>
<dbReference type="GO" id="GO:0005829">
    <property type="term" value="C:cytosol"/>
    <property type="evidence" value="ECO:0007669"/>
    <property type="project" value="TreeGrafter"/>
</dbReference>
<dbReference type="SUPFAM" id="SSF48557">
    <property type="entry name" value="L-aspartase-like"/>
    <property type="match status" value="1"/>
</dbReference>
<dbReference type="Gene3D" id="1.20.200.10">
    <property type="entry name" value="Fumarase/aspartase (Central domain)"/>
    <property type="match status" value="1"/>
</dbReference>
<evidence type="ECO:0000313" key="4">
    <source>
        <dbReference type="EMBL" id="CCK83119.1"/>
    </source>
</evidence>
<dbReference type="InterPro" id="IPR020557">
    <property type="entry name" value="Fumarate_lyase_CS"/>
</dbReference>
<feature type="domain" description="Fumarase C C-terminal" evidence="3">
    <location>
        <begin position="408"/>
        <end position="454"/>
    </location>
</feature>
<keyword evidence="1" id="KW-0456">Lyase</keyword>
<reference evidence="4 5" key="1">
    <citation type="submission" date="2012-08" db="EMBL/GenBank/DDBJ databases">
        <title>Draft Genome Sequences of Lactobacillus equicursoris CIP 110162T, isolated from thoroughbred racehorse feces and Lactobacillus sp. CRBIP 24.137 isolated from urine of human.</title>
        <authorList>
            <person name="Cousin S."/>
            <person name="Loux V."/>
            <person name="Ma L."/>
            <person name="Creno S."/>
            <person name="Clermont D."/>
            <person name="Bizet C."/>
            <person name="Bouchier C."/>
        </authorList>
    </citation>
    <scope>NUCLEOTIDE SEQUENCE [LARGE SCALE GENOMIC DNA]</scope>
    <source>
        <strain evidence="4 5">66c</strain>
    </source>
</reference>
<dbReference type="InterPro" id="IPR024083">
    <property type="entry name" value="Fumarase/histidase_N"/>
</dbReference>